<comment type="caution">
    <text evidence="11">The sequence shown here is derived from an EMBL/GenBank/DDBJ whole genome shotgun (WGS) entry which is preliminary data.</text>
</comment>
<evidence type="ECO:0000259" key="9">
    <source>
        <dbReference type="PROSITE" id="PS51171"/>
    </source>
</evidence>
<dbReference type="GO" id="GO:0009094">
    <property type="term" value="P:L-phenylalanine biosynthetic process"/>
    <property type="evidence" value="ECO:0007669"/>
    <property type="project" value="UniProtKB-UniPathway"/>
</dbReference>
<sequence>MLKIGYLGIRGSNSYAAAKQYFFETGKLIGVSHFLELFQALKTGVVNRIIIPVENSLAGSVVENYDLIRKYHFQVVGEYYLQFENHLLGVPECGLNKVNNLKKIKQVFSHPQALAQCSQFFKKHHWVEQLGFTDTAAAARFVAKKGDMGLAAIGNREAALIYNLEIVKKNIADDNQRNYTRFFILSKPMAVPKNANRCSLFFTLKHRPGSLCEVLTIFAKYQLNLLKIESRPIHGRPFKYFFFTDFEWGKQPLNKIKSIIQLCQKKTLILKILGFYQGGRL</sequence>
<reference evidence="11 12" key="1">
    <citation type="journal article" date="2016" name="Nat. Commun.">
        <title>Thousands of microbial genomes shed light on interconnected biogeochemical processes in an aquifer system.</title>
        <authorList>
            <person name="Anantharaman K."/>
            <person name="Brown C.T."/>
            <person name="Hug L.A."/>
            <person name="Sharon I."/>
            <person name="Castelle C.J."/>
            <person name="Probst A.J."/>
            <person name="Thomas B.C."/>
            <person name="Singh A."/>
            <person name="Wilkins M.J."/>
            <person name="Karaoz U."/>
            <person name="Brodie E.L."/>
            <person name="Williams K.H."/>
            <person name="Hubbard S.S."/>
            <person name="Banfield J.F."/>
        </authorList>
    </citation>
    <scope>NUCLEOTIDE SEQUENCE [LARGE SCALE GENOMIC DNA]</scope>
</reference>
<name>A0A1F7JQX3_9BACT</name>
<dbReference type="PROSITE" id="PS51671">
    <property type="entry name" value="ACT"/>
    <property type="match status" value="1"/>
</dbReference>
<dbReference type="Pfam" id="PF01842">
    <property type="entry name" value="ACT"/>
    <property type="match status" value="1"/>
</dbReference>
<dbReference type="GO" id="GO:0005737">
    <property type="term" value="C:cytoplasm"/>
    <property type="evidence" value="ECO:0007669"/>
    <property type="project" value="TreeGrafter"/>
</dbReference>
<dbReference type="Pfam" id="PF00800">
    <property type="entry name" value="PDT"/>
    <property type="match status" value="1"/>
</dbReference>
<accession>A0A1F7JQX3</accession>
<evidence type="ECO:0000256" key="2">
    <source>
        <dbReference type="ARBA" id="ARBA00013147"/>
    </source>
</evidence>
<dbReference type="Proteomes" id="UP000178039">
    <property type="component" value="Unassembled WGS sequence"/>
</dbReference>
<dbReference type="InterPro" id="IPR008242">
    <property type="entry name" value="Chor_mutase/pphenate_deHydtase"/>
</dbReference>
<evidence type="ECO:0000259" key="10">
    <source>
        <dbReference type="PROSITE" id="PS51671"/>
    </source>
</evidence>
<dbReference type="PANTHER" id="PTHR21022">
    <property type="entry name" value="PREPHENATE DEHYDRATASE P PROTEIN"/>
    <property type="match status" value="1"/>
</dbReference>
<feature type="domain" description="Prephenate dehydratase" evidence="9">
    <location>
        <begin position="3"/>
        <end position="187"/>
    </location>
</feature>
<keyword evidence="3" id="KW-0028">Amino-acid biosynthesis</keyword>
<dbReference type="Gene3D" id="3.30.70.260">
    <property type="match status" value="1"/>
</dbReference>
<keyword evidence="4" id="KW-0057">Aromatic amino acid biosynthesis</keyword>
<dbReference type="PANTHER" id="PTHR21022:SF19">
    <property type="entry name" value="PREPHENATE DEHYDRATASE-RELATED"/>
    <property type="match status" value="1"/>
</dbReference>
<dbReference type="InterPro" id="IPR001086">
    <property type="entry name" value="Preph_deHydtase"/>
</dbReference>
<dbReference type="CDD" id="cd13631">
    <property type="entry name" value="PBP2_Ct-PDT_like"/>
    <property type="match status" value="1"/>
</dbReference>
<dbReference type="CDD" id="cd04905">
    <property type="entry name" value="ACT_CM-PDT"/>
    <property type="match status" value="1"/>
</dbReference>
<evidence type="ECO:0000256" key="1">
    <source>
        <dbReference type="ARBA" id="ARBA00004741"/>
    </source>
</evidence>
<dbReference type="PROSITE" id="PS51171">
    <property type="entry name" value="PREPHENATE_DEHYDR_3"/>
    <property type="match status" value="1"/>
</dbReference>
<proteinExistence type="predicted"/>
<dbReference type="SUPFAM" id="SSF53850">
    <property type="entry name" value="Periplasmic binding protein-like II"/>
    <property type="match status" value="1"/>
</dbReference>
<evidence type="ECO:0000256" key="4">
    <source>
        <dbReference type="ARBA" id="ARBA00023141"/>
    </source>
</evidence>
<dbReference type="UniPathway" id="UPA00121">
    <property type="reaction ID" value="UER00345"/>
</dbReference>
<comment type="catalytic activity">
    <reaction evidence="7">
        <text>prephenate + H(+) = 3-phenylpyruvate + CO2 + H2O</text>
        <dbReference type="Rhea" id="RHEA:21648"/>
        <dbReference type="ChEBI" id="CHEBI:15377"/>
        <dbReference type="ChEBI" id="CHEBI:15378"/>
        <dbReference type="ChEBI" id="CHEBI:16526"/>
        <dbReference type="ChEBI" id="CHEBI:18005"/>
        <dbReference type="ChEBI" id="CHEBI:29934"/>
        <dbReference type="EC" id="4.2.1.51"/>
    </reaction>
</comment>
<keyword evidence="5" id="KW-0584">Phenylalanine biosynthesis</keyword>
<evidence type="ECO:0000256" key="6">
    <source>
        <dbReference type="ARBA" id="ARBA00023239"/>
    </source>
</evidence>
<evidence type="ECO:0000256" key="8">
    <source>
        <dbReference type="PIRSR" id="PIRSR001500-2"/>
    </source>
</evidence>
<comment type="pathway">
    <text evidence="1">Amino-acid biosynthesis; L-phenylalanine biosynthesis; phenylpyruvate from prephenate: step 1/1.</text>
</comment>
<feature type="site" description="Essential for prephenate dehydratase activity" evidence="8">
    <location>
        <position position="180"/>
    </location>
</feature>
<evidence type="ECO:0000313" key="11">
    <source>
        <dbReference type="EMBL" id="OGK57991.1"/>
    </source>
</evidence>
<dbReference type="Gene3D" id="3.40.190.10">
    <property type="entry name" value="Periplasmic binding protein-like II"/>
    <property type="match status" value="2"/>
</dbReference>
<evidence type="ECO:0000256" key="3">
    <source>
        <dbReference type="ARBA" id="ARBA00022605"/>
    </source>
</evidence>
<organism evidence="11 12">
    <name type="scientific">Candidatus Roizmanbacteria bacterium RIFCSPLOWO2_02_FULL_41_9</name>
    <dbReference type="NCBI Taxonomy" id="1802077"/>
    <lineage>
        <taxon>Bacteria</taxon>
        <taxon>Candidatus Roizmaniibacteriota</taxon>
    </lineage>
</organism>
<dbReference type="PIRSF" id="PIRSF001500">
    <property type="entry name" value="Chor_mut_pdt_Ppr"/>
    <property type="match status" value="1"/>
</dbReference>
<dbReference type="InterPro" id="IPR002912">
    <property type="entry name" value="ACT_dom"/>
</dbReference>
<keyword evidence="6" id="KW-0456">Lyase</keyword>
<evidence type="ECO:0000313" key="12">
    <source>
        <dbReference type="Proteomes" id="UP000178039"/>
    </source>
</evidence>
<dbReference type="EMBL" id="MGBB01000039">
    <property type="protein sequence ID" value="OGK57991.1"/>
    <property type="molecule type" value="Genomic_DNA"/>
</dbReference>
<evidence type="ECO:0000256" key="5">
    <source>
        <dbReference type="ARBA" id="ARBA00023222"/>
    </source>
</evidence>
<gene>
    <name evidence="11" type="ORF">A3H86_01960</name>
</gene>
<dbReference type="EC" id="4.2.1.51" evidence="2"/>
<dbReference type="AlphaFoldDB" id="A0A1F7JQX3"/>
<dbReference type="SUPFAM" id="SSF55021">
    <property type="entry name" value="ACT-like"/>
    <property type="match status" value="1"/>
</dbReference>
<feature type="domain" description="ACT" evidence="10">
    <location>
        <begin position="199"/>
        <end position="277"/>
    </location>
</feature>
<dbReference type="GO" id="GO:0004664">
    <property type="term" value="F:prephenate dehydratase activity"/>
    <property type="evidence" value="ECO:0007669"/>
    <property type="project" value="UniProtKB-EC"/>
</dbReference>
<dbReference type="InterPro" id="IPR045865">
    <property type="entry name" value="ACT-like_dom_sf"/>
</dbReference>
<evidence type="ECO:0000256" key="7">
    <source>
        <dbReference type="ARBA" id="ARBA00047848"/>
    </source>
</evidence>
<protein>
    <recommendedName>
        <fullName evidence="2">prephenate dehydratase</fullName>
        <ecNumber evidence="2">4.2.1.51</ecNumber>
    </recommendedName>
</protein>